<dbReference type="PANTHER" id="PTHR30203">
    <property type="entry name" value="OUTER MEMBRANE CATION EFFLUX PROTEIN"/>
    <property type="match status" value="1"/>
</dbReference>
<dbReference type="InterPro" id="IPR003423">
    <property type="entry name" value="OMP_efflux"/>
</dbReference>
<dbReference type="Gene3D" id="2.20.200.10">
    <property type="entry name" value="Outer membrane efflux proteins (OEP)"/>
    <property type="match status" value="1"/>
</dbReference>
<comment type="similarity">
    <text evidence="1 2">Belongs to the outer membrane factor (OMF) (TC 1.B.17) family.</text>
</comment>
<keyword evidence="2" id="KW-1134">Transmembrane beta strand</keyword>
<dbReference type="Gene3D" id="1.20.1600.10">
    <property type="entry name" value="Outer membrane efflux proteins (OEP)"/>
    <property type="match status" value="1"/>
</dbReference>
<keyword evidence="2 3" id="KW-0449">Lipoprotein</keyword>
<comment type="subcellular location">
    <subcellularLocation>
        <location evidence="2">Cell membrane</location>
        <topology evidence="2">Lipid-anchor</topology>
    </subcellularLocation>
</comment>
<keyword evidence="2" id="KW-0812">Transmembrane</keyword>
<reference evidence="3" key="1">
    <citation type="submission" date="2020-02" db="EMBL/GenBank/DDBJ databases">
        <authorList>
            <person name="Meier V. D."/>
        </authorList>
    </citation>
    <scope>NUCLEOTIDE SEQUENCE</scope>
    <source>
        <strain evidence="3">AVDCRST_MAG15</strain>
    </source>
</reference>
<proteinExistence type="inferred from homology"/>
<name>A0A6J4Q7E0_9RHOB</name>
<dbReference type="Pfam" id="PF02321">
    <property type="entry name" value="OEP"/>
    <property type="match status" value="2"/>
</dbReference>
<dbReference type="AlphaFoldDB" id="A0A6J4Q7E0"/>
<feature type="chain" id="PRO_5027158749" evidence="2">
    <location>
        <begin position="19"/>
        <end position="450"/>
    </location>
</feature>
<keyword evidence="2" id="KW-0732">Signal</keyword>
<evidence type="ECO:0000313" key="3">
    <source>
        <dbReference type="EMBL" id="CAA9435009.1"/>
    </source>
</evidence>
<dbReference type="InterPro" id="IPR010131">
    <property type="entry name" value="MdtP/NodT-like"/>
</dbReference>
<dbReference type="SUPFAM" id="SSF56954">
    <property type="entry name" value="Outer membrane efflux proteins (OEP)"/>
    <property type="match status" value="1"/>
</dbReference>
<dbReference type="NCBIfam" id="TIGR01845">
    <property type="entry name" value="outer_NodT"/>
    <property type="match status" value="1"/>
</dbReference>
<keyword evidence="2" id="KW-0472">Membrane</keyword>
<dbReference type="GO" id="GO:0015562">
    <property type="term" value="F:efflux transmembrane transporter activity"/>
    <property type="evidence" value="ECO:0007669"/>
    <property type="project" value="InterPro"/>
</dbReference>
<gene>
    <name evidence="3" type="ORF">AVDCRST_MAG15-3267</name>
</gene>
<evidence type="ECO:0000256" key="1">
    <source>
        <dbReference type="ARBA" id="ARBA00007613"/>
    </source>
</evidence>
<evidence type="ECO:0000256" key="2">
    <source>
        <dbReference type="RuleBase" id="RU362097"/>
    </source>
</evidence>
<sequence>MTKLSIIALLSSALPLIACSPVGPEFRGAQASVPASYVEGGATVAGDLTMLPWWRDLQDARLTSLLERGLAQSLDIQAAMARVAEAEATLRGTGGADLATGDLVASVVRVDSEGASASTRSTAGVSGSLVLDLFGGRLRQQQQAQAELDARRFDVGTARLAVLASVAGNYIDARYFQEALALTRRSIETRRQTLALVQEQRNLGEVTELEVAQAEAGLNLAQADLPALEAAFLRANYAIATLLAAQAGPIIQMMTAGAPQPNPPSSDAVGVPADLLRNRPDVRAAERELAAAVSAVGVAEAALYPSINLSGNVTVGDSESWSFGPTLSIPLLNRPVLAARRDAAVARVQQAEIEWRRTVLAAVEEVQSAQSTFARSRQRLAAQQRAVASYTQLVDLSREAYQLGTTTLFALLDAERSLADAQISAATARRDVAADWLALQIAAGKGWAVR</sequence>
<keyword evidence="2" id="KW-0564">Palmitate</keyword>
<organism evidence="3">
    <name type="scientific">uncultured Rubellimicrobium sp</name>
    <dbReference type="NCBI Taxonomy" id="543078"/>
    <lineage>
        <taxon>Bacteria</taxon>
        <taxon>Pseudomonadati</taxon>
        <taxon>Pseudomonadota</taxon>
        <taxon>Alphaproteobacteria</taxon>
        <taxon>Rhodobacterales</taxon>
        <taxon>Roseobacteraceae</taxon>
        <taxon>Rubellimicrobium</taxon>
        <taxon>environmental samples</taxon>
    </lineage>
</organism>
<dbReference type="GO" id="GO:0005886">
    <property type="term" value="C:plasma membrane"/>
    <property type="evidence" value="ECO:0007669"/>
    <property type="project" value="UniProtKB-SubCell"/>
</dbReference>
<accession>A0A6J4Q7E0</accession>
<protein>
    <submittedName>
        <fullName evidence="3">Efflux transport system, outer membrane factor (OMF) lipoprotein</fullName>
    </submittedName>
</protein>
<dbReference type="EMBL" id="CADCUU010000472">
    <property type="protein sequence ID" value="CAA9435009.1"/>
    <property type="molecule type" value="Genomic_DNA"/>
</dbReference>
<feature type="signal peptide" evidence="2">
    <location>
        <begin position="1"/>
        <end position="18"/>
    </location>
</feature>